<dbReference type="Proteomes" id="UP000037178">
    <property type="component" value="Unassembled WGS sequence"/>
</dbReference>
<dbReference type="PATRIC" id="fig|1675527.3.peg.3957"/>
<name>A0A0J9E7T8_9RHOB</name>
<protein>
    <submittedName>
        <fullName evidence="1">Major pilin protein fimA</fullName>
    </submittedName>
</protein>
<dbReference type="Pfam" id="PF06267">
    <property type="entry name" value="DUF1028"/>
    <property type="match status" value="1"/>
</dbReference>
<dbReference type="SUPFAM" id="SSF56235">
    <property type="entry name" value="N-terminal nucleophile aminohydrolases (Ntn hydrolases)"/>
    <property type="match status" value="1"/>
</dbReference>
<dbReference type="AlphaFoldDB" id="A0A0J9E7T8"/>
<reference evidence="1 2" key="1">
    <citation type="submission" date="2015-06" db="EMBL/GenBank/DDBJ databases">
        <title>Draft genome sequence of an Alphaproteobacteria species associated to the Mediterranean sponge Oscarella lobularis.</title>
        <authorList>
            <person name="Jourda C."/>
            <person name="Santini S."/>
            <person name="Claverie J.-M."/>
        </authorList>
    </citation>
    <scope>NUCLEOTIDE SEQUENCE [LARGE SCALE GENOMIC DNA]</scope>
    <source>
        <strain evidence="1">IGS</strain>
    </source>
</reference>
<organism evidence="1 2">
    <name type="scientific">Candidatus Rhodobacter oscarellae</name>
    <dbReference type="NCBI Taxonomy" id="1675527"/>
    <lineage>
        <taxon>Bacteria</taxon>
        <taxon>Pseudomonadati</taxon>
        <taxon>Pseudomonadota</taxon>
        <taxon>Alphaproteobacteria</taxon>
        <taxon>Rhodobacterales</taxon>
        <taxon>Rhodobacter group</taxon>
        <taxon>Rhodobacter</taxon>
    </lineage>
</organism>
<dbReference type="RefSeq" id="WP_049644363.1">
    <property type="nucleotide sequence ID" value="NZ_LFTY01000002.1"/>
</dbReference>
<accession>A0A0J9E7T8</accession>
<dbReference type="InterPro" id="IPR029055">
    <property type="entry name" value="Ntn_hydrolases_N"/>
</dbReference>
<keyword evidence="2" id="KW-1185">Reference proteome</keyword>
<sequence length="224" mass="23780">MTFSITGRCNRTGMFGVAITTSSIAVGARCPWVRAGVGAVATQNVTMPSIGNDVLDQIARGADAETALAAVMATEKHPDFRQVAVVSHKGCAIFSGQSTLGRHAEAVGDDCIAAGNLLAEERLPSVMVDRFQSTPDLHLAERLLGALESGLTEGGGEEGPVHSACLLVADKTPWPLVDLRVDWDDAPVTRLRMLWTEYEPQMMDYVTRALDPSAAPSYGVPGDE</sequence>
<dbReference type="EMBL" id="LFTY01000002">
    <property type="protein sequence ID" value="KMW58797.1"/>
    <property type="molecule type" value="Genomic_DNA"/>
</dbReference>
<proteinExistence type="predicted"/>
<dbReference type="PANTHER" id="PTHR39328:SF1">
    <property type="entry name" value="BLL2871 PROTEIN"/>
    <property type="match status" value="1"/>
</dbReference>
<dbReference type="STRING" id="1675527.AIOL_003777"/>
<dbReference type="OrthoDB" id="9790012at2"/>
<gene>
    <name evidence="1" type="ORF">AIOL_003777</name>
</gene>
<comment type="caution">
    <text evidence="1">The sequence shown here is derived from an EMBL/GenBank/DDBJ whole genome shotgun (WGS) entry which is preliminary data.</text>
</comment>
<dbReference type="InterPro" id="IPR010430">
    <property type="entry name" value="DUF1028"/>
</dbReference>
<dbReference type="Gene3D" id="3.60.20.10">
    <property type="entry name" value="Glutamine Phosphoribosylpyrophosphate, subunit 1, domain 1"/>
    <property type="match status" value="1"/>
</dbReference>
<evidence type="ECO:0000313" key="2">
    <source>
        <dbReference type="Proteomes" id="UP000037178"/>
    </source>
</evidence>
<dbReference type="PANTHER" id="PTHR39328">
    <property type="entry name" value="BLL2871 PROTEIN"/>
    <property type="match status" value="1"/>
</dbReference>
<evidence type="ECO:0000313" key="1">
    <source>
        <dbReference type="EMBL" id="KMW58797.1"/>
    </source>
</evidence>